<evidence type="ECO:0000313" key="2">
    <source>
        <dbReference type="Proteomes" id="UP001336015"/>
    </source>
</evidence>
<proteinExistence type="predicted"/>
<dbReference type="EMBL" id="JAJGWQ010000007">
    <property type="protein sequence ID" value="MEB3783722.1"/>
    <property type="molecule type" value="Genomic_DNA"/>
</dbReference>
<reference evidence="1 2" key="1">
    <citation type="journal article" date="2023" name="Int J Dairy Technol">
        <title>Genome based analysis of Pseudomonas paracarnis RQ057, a strain responsible for blue discoloration spoilage in processed cheese.</title>
        <authorList>
            <person name="Rodrigues Rd.S."/>
            <person name="Machado S.G."/>
            <person name="de Carvalho A.F."/>
            <person name="Nero L.A."/>
        </authorList>
    </citation>
    <scope>NUCLEOTIDE SEQUENCE [LARGE SCALE GENOMIC DNA]</scope>
    <source>
        <strain evidence="1 2">RQ057</strain>
    </source>
</reference>
<sequence length="50" mass="5254">MKDALIVFLVAACVLFSANGIATGSRYLALVCVKIAAQSAPLDRALEQCK</sequence>
<gene>
    <name evidence="1" type="ORF">LLW09_14305</name>
</gene>
<name>A0ABU6BTW6_9PSED</name>
<protein>
    <submittedName>
        <fullName evidence="1">Uncharacterized protein</fullName>
    </submittedName>
</protein>
<accession>A0ABU6BTW6</accession>
<dbReference type="RefSeq" id="WP_220381674.1">
    <property type="nucleotide sequence ID" value="NZ_JAEFBF010000013.1"/>
</dbReference>
<evidence type="ECO:0000313" key="1">
    <source>
        <dbReference type="EMBL" id="MEB3783722.1"/>
    </source>
</evidence>
<keyword evidence="2" id="KW-1185">Reference proteome</keyword>
<organism evidence="1 2">
    <name type="scientific">Pseudomonas paracarnis</name>
    <dbReference type="NCBI Taxonomy" id="2750625"/>
    <lineage>
        <taxon>Bacteria</taxon>
        <taxon>Pseudomonadati</taxon>
        <taxon>Pseudomonadota</taxon>
        <taxon>Gammaproteobacteria</taxon>
        <taxon>Pseudomonadales</taxon>
        <taxon>Pseudomonadaceae</taxon>
        <taxon>Pseudomonas</taxon>
    </lineage>
</organism>
<comment type="caution">
    <text evidence="1">The sequence shown here is derived from an EMBL/GenBank/DDBJ whole genome shotgun (WGS) entry which is preliminary data.</text>
</comment>
<dbReference type="Proteomes" id="UP001336015">
    <property type="component" value="Unassembled WGS sequence"/>
</dbReference>